<protein>
    <recommendedName>
        <fullName evidence="2">DUF4393 domain-containing protein</fullName>
    </recommendedName>
</protein>
<proteinExistence type="predicted"/>
<accession>A0AAU7LF04</accession>
<dbReference type="RefSeq" id="WP_348995728.1">
    <property type="nucleotide sequence ID" value="NZ_CP157584.1"/>
</dbReference>
<reference evidence="1" key="1">
    <citation type="submission" date="2024-05" db="EMBL/GenBank/DDBJ databases">
        <title>Transcriptome analysis of the degradation process of organic nitrogen by two heterotrophic nitrifying and aerobic denitrifying bacteria, Achromobacter sp. HNDS-1 and Enterobacter sp. HNDS-6.</title>
        <authorList>
            <person name="Huang Y."/>
        </authorList>
    </citation>
    <scope>NUCLEOTIDE SEQUENCE</scope>
    <source>
        <strain evidence="1">HNDS-1</strain>
    </source>
</reference>
<sequence>MKLTRPVRVSATPANGPEPAASRQVVSFAEYVAAAVGDTLSSFGVPGGSILGAVAKQALEARFKRRAEEATRIMLEEIRGGYRLPQDFPLEEPAAIMMRYSRAVHEGVGRTNLRLLAAVFAGQLIRQAVYADEFYRWADILAGLTTEEIVVLAGYLRHMPADLRTARLVKLGAAVYHDIYGADTARWGDFEAVRGALLRTGLLSISATGGAIGDGNSVVFAPTSKLQELGRLVEMEGVLERSGLTRGGVHP</sequence>
<evidence type="ECO:0008006" key="2">
    <source>
        <dbReference type="Google" id="ProtNLM"/>
    </source>
</evidence>
<organism evidence="1">
    <name type="scientific">Achromobacter sp. HNDS-1</name>
    <dbReference type="NCBI Taxonomy" id="3151598"/>
    <lineage>
        <taxon>Bacteria</taxon>
        <taxon>Pseudomonadati</taxon>
        <taxon>Pseudomonadota</taxon>
        <taxon>Betaproteobacteria</taxon>
        <taxon>Burkholderiales</taxon>
        <taxon>Alcaligenaceae</taxon>
        <taxon>Achromobacter</taxon>
    </lineage>
</organism>
<gene>
    <name evidence="1" type="ORF">ABFG95_07995</name>
</gene>
<name>A0AAU7LF04_9BURK</name>
<dbReference type="KEGG" id="achh:ABFG95_07995"/>
<evidence type="ECO:0000313" key="1">
    <source>
        <dbReference type="EMBL" id="XBP00403.1"/>
    </source>
</evidence>
<dbReference type="AlphaFoldDB" id="A0AAU7LF04"/>
<dbReference type="EMBL" id="CP157584">
    <property type="protein sequence ID" value="XBP00403.1"/>
    <property type="molecule type" value="Genomic_DNA"/>
</dbReference>